<accession>A0A4S4EWW0</accession>
<organism evidence="1 2">
    <name type="scientific">Camellia sinensis var. sinensis</name>
    <name type="common">China tea</name>
    <dbReference type="NCBI Taxonomy" id="542762"/>
    <lineage>
        <taxon>Eukaryota</taxon>
        <taxon>Viridiplantae</taxon>
        <taxon>Streptophyta</taxon>
        <taxon>Embryophyta</taxon>
        <taxon>Tracheophyta</taxon>
        <taxon>Spermatophyta</taxon>
        <taxon>Magnoliopsida</taxon>
        <taxon>eudicotyledons</taxon>
        <taxon>Gunneridae</taxon>
        <taxon>Pentapetalae</taxon>
        <taxon>asterids</taxon>
        <taxon>Ericales</taxon>
        <taxon>Theaceae</taxon>
        <taxon>Camellia</taxon>
    </lineage>
</organism>
<comment type="caution">
    <text evidence="1">The sequence shown here is derived from an EMBL/GenBank/DDBJ whole genome shotgun (WGS) entry which is preliminary data.</text>
</comment>
<sequence length="194" mass="22337">MEQYTNHLLFDTMNNFFRDGFSIDHCGGRKAICPCWNTSLYAAKANSWEKLPRPPFLRPDSKFFQDPQFRAYVVIGNKIHVSTSSSSFTFDTATKKWTPCTLFDEEDHHLELRRCPWFDIRYPTHFEWMKYPLNNEKDKQGCGFPFDFDGGAVMYDGDVLICLVPSEGVVAYKLVGGEVMDTHVLELGRLGNPT</sequence>
<protein>
    <submittedName>
        <fullName evidence="1">Uncharacterized protein</fullName>
    </submittedName>
</protein>
<dbReference type="InterPro" id="IPR012871">
    <property type="entry name" value="DUF1668_ORYSA"/>
</dbReference>
<keyword evidence="2" id="KW-1185">Reference proteome</keyword>
<dbReference type="EMBL" id="SDRB02001612">
    <property type="protein sequence ID" value="THG21044.1"/>
    <property type="molecule type" value="Genomic_DNA"/>
</dbReference>
<evidence type="ECO:0000313" key="2">
    <source>
        <dbReference type="Proteomes" id="UP000306102"/>
    </source>
</evidence>
<gene>
    <name evidence="1" type="ORF">TEA_020529</name>
</gene>
<evidence type="ECO:0000313" key="1">
    <source>
        <dbReference type="EMBL" id="THG21044.1"/>
    </source>
</evidence>
<dbReference type="Pfam" id="PF07893">
    <property type="entry name" value="DUF1668"/>
    <property type="match status" value="1"/>
</dbReference>
<dbReference type="Proteomes" id="UP000306102">
    <property type="component" value="Unassembled WGS sequence"/>
</dbReference>
<dbReference type="AlphaFoldDB" id="A0A4S4EWW0"/>
<proteinExistence type="predicted"/>
<name>A0A4S4EWW0_CAMSN</name>
<reference evidence="1 2" key="1">
    <citation type="journal article" date="2018" name="Proc. Natl. Acad. Sci. U.S.A.">
        <title>Draft genome sequence of Camellia sinensis var. sinensis provides insights into the evolution of the tea genome and tea quality.</title>
        <authorList>
            <person name="Wei C."/>
            <person name="Yang H."/>
            <person name="Wang S."/>
            <person name="Zhao J."/>
            <person name="Liu C."/>
            <person name="Gao L."/>
            <person name="Xia E."/>
            <person name="Lu Y."/>
            <person name="Tai Y."/>
            <person name="She G."/>
            <person name="Sun J."/>
            <person name="Cao H."/>
            <person name="Tong W."/>
            <person name="Gao Q."/>
            <person name="Li Y."/>
            <person name="Deng W."/>
            <person name="Jiang X."/>
            <person name="Wang W."/>
            <person name="Chen Q."/>
            <person name="Zhang S."/>
            <person name="Li H."/>
            <person name="Wu J."/>
            <person name="Wang P."/>
            <person name="Li P."/>
            <person name="Shi C."/>
            <person name="Zheng F."/>
            <person name="Jian J."/>
            <person name="Huang B."/>
            <person name="Shan D."/>
            <person name="Shi M."/>
            <person name="Fang C."/>
            <person name="Yue Y."/>
            <person name="Li F."/>
            <person name="Li D."/>
            <person name="Wei S."/>
            <person name="Han B."/>
            <person name="Jiang C."/>
            <person name="Yin Y."/>
            <person name="Xia T."/>
            <person name="Zhang Z."/>
            <person name="Bennetzen J.L."/>
            <person name="Zhao S."/>
            <person name="Wan X."/>
        </authorList>
    </citation>
    <scope>NUCLEOTIDE SEQUENCE [LARGE SCALE GENOMIC DNA]</scope>
    <source>
        <strain evidence="2">cv. Shuchazao</strain>
        <tissue evidence="1">Leaf</tissue>
    </source>
</reference>